<dbReference type="InterPro" id="IPR026694">
    <property type="entry name" value="CUSTOS"/>
</dbReference>
<feature type="region of interest" description="Disordered" evidence="7">
    <location>
        <begin position="1"/>
        <end position="71"/>
    </location>
</feature>
<dbReference type="Proteomes" id="UP000694559">
    <property type="component" value="Unplaced"/>
</dbReference>
<dbReference type="AlphaFoldDB" id="A0A8C6YC83"/>
<reference evidence="8" key="2">
    <citation type="submission" date="2025-09" db="UniProtKB">
        <authorList>
            <consortium name="Ensembl"/>
        </authorList>
    </citation>
    <scope>IDENTIFICATION</scope>
</reference>
<sequence>MGVGCFFSHSFPGTSTEEHGLQEKIRNHEQDGNELQTTPEFRAHVPEAAPRKRSALQHSSSSGLESDSEWQRCQEVAVTAADILKQSGLPPPAAQDSGQTIEAVWKKVKKKKKKKKKKGKREENGQPESGLALLASHQSGHPNCCFPRRTSAALEAVGHAGGHG</sequence>
<evidence type="ECO:0000256" key="3">
    <source>
        <dbReference type="ARBA" id="ARBA00013465"/>
    </source>
</evidence>
<dbReference type="GO" id="GO:0005635">
    <property type="term" value="C:nuclear envelope"/>
    <property type="evidence" value="ECO:0007669"/>
    <property type="project" value="UniProtKB-SubCell"/>
</dbReference>
<dbReference type="GeneTree" id="ENSGT00960000189949"/>
<keyword evidence="6" id="KW-0539">Nucleus</keyword>
<evidence type="ECO:0000256" key="6">
    <source>
        <dbReference type="ARBA" id="ARBA00023242"/>
    </source>
</evidence>
<comment type="subcellular location">
    <subcellularLocation>
        <location evidence="1">Nucleus envelope</location>
    </subcellularLocation>
</comment>
<dbReference type="Ensembl" id="ENSNNAT00000028092.1">
    <property type="protein sequence ID" value="ENSNNAP00000026808.1"/>
    <property type="gene ID" value="ENSNNAG00000017380.1"/>
</dbReference>
<keyword evidence="9" id="KW-1185">Reference proteome</keyword>
<keyword evidence="5" id="KW-0879">Wnt signaling pathway</keyword>
<keyword evidence="4" id="KW-0217">Developmental protein</keyword>
<evidence type="ECO:0000256" key="2">
    <source>
        <dbReference type="ARBA" id="ARBA00008632"/>
    </source>
</evidence>
<feature type="compositionally biased region" description="Basic and acidic residues" evidence="7">
    <location>
        <begin position="16"/>
        <end position="31"/>
    </location>
</feature>
<dbReference type="Pfam" id="PF23999">
    <property type="entry name" value="CUSTOS"/>
    <property type="match status" value="2"/>
</dbReference>
<organism evidence="8 9">
    <name type="scientific">Naja naja</name>
    <name type="common">Indian cobra</name>
    <dbReference type="NCBI Taxonomy" id="35670"/>
    <lineage>
        <taxon>Eukaryota</taxon>
        <taxon>Metazoa</taxon>
        <taxon>Chordata</taxon>
        <taxon>Craniata</taxon>
        <taxon>Vertebrata</taxon>
        <taxon>Euteleostomi</taxon>
        <taxon>Lepidosauria</taxon>
        <taxon>Squamata</taxon>
        <taxon>Bifurcata</taxon>
        <taxon>Unidentata</taxon>
        <taxon>Episquamata</taxon>
        <taxon>Toxicofera</taxon>
        <taxon>Serpentes</taxon>
        <taxon>Colubroidea</taxon>
        <taxon>Elapidae</taxon>
        <taxon>Elapinae</taxon>
        <taxon>Naja</taxon>
    </lineage>
</organism>
<dbReference type="PANTHER" id="PTHR14482">
    <property type="entry name" value="CHROMOSOME 12 ORF 43 HOMOLOG"/>
    <property type="match status" value="1"/>
</dbReference>
<evidence type="ECO:0000313" key="8">
    <source>
        <dbReference type="Ensembl" id="ENSNNAP00000026808.1"/>
    </source>
</evidence>
<feature type="compositionally biased region" description="Basic residues" evidence="7">
    <location>
        <begin position="106"/>
        <end position="119"/>
    </location>
</feature>
<evidence type="ECO:0000256" key="1">
    <source>
        <dbReference type="ARBA" id="ARBA00004259"/>
    </source>
</evidence>
<evidence type="ECO:0000313" key="9">
    <source>
        <dbReference type="Proteomes" id="UP000694559"/>
    </source>
</evidence>
<name>A0A8C6YC83_NAJNA</name>
<comment type="similarity">
    <text evidence="2">Belongs to the CUSTOS family.</text>
</comment>
<dbReference type="PANTHER" id="PTHR14482:SF0">
    <property type="entry name" value="PROTEIN CUSTOS"/>
    <property type="match status" value="1"/>
</dbReference>
<dbReference type="GO" id="GO:0060061">
    <property type="term" value="P:Spemann organizer formation"/>
    <property type="evidence" value="ECO:0007669"/>
    <property type="project" value="TreeGrafter"/>
</dbReference>
<feature type="compositionally biased region" description="Low complexity" evidence="7">
    <location>
        <begin position="56"/>
        <end position="65"/>
    </location>
</feature>
<dbReference type="OrthoDB" id="10053459at2759"/>
<evidence type="ECO:0000256" key="7">
    <source>
        <dbReference type="SAM" id="MobiDB-lite"/>
    </source>
</evidence>
<reference evidence="8" key="1">
    <citation type="submission" date="2025-08" db="UniProtKB">
        <authorList>
            <consortium name="Ensembl"/>
        </authorList>
    </citation>
    <scope>IDENTIFICATION</scope>
</reference>
<evidence type="ECO:0000256" key="4">
    <source>
        <dbReference type="ARBA" id="ARBA00022473"/>
    </source>
</evidence>
<evidence type="ECO:0000256" key="5">
    <source>
        <dbReference type="ARBA" id="ARBA00022687"/>
    </source>
</evidence>
<feature type="region of interest" description="Disordered" evidence="7">
    <location>
        <begin position="87"/>
        <end position="147"/>
    </location>
</feature>
<proteinExistence type="inferred from homology"/>
<protein>
    <recommendedName>
        <fullName evidence="3">Protein CUSTOS</fullName>
    </recommendedName>
</protein>
<dbReference type="GO" id="GO:0016055">
    <property type="term" value="P:Wnt signaling pathway"/>
    <property type="evidence" value="ECO:0007669"/>
    <property type="project" value="UniProtKB-KW"/>
</dbReference>
<dbReference type="GO" id="GO:0030178">
    <property type="term" value="P:negative regulation of Wnt signaling pathway"/>
    <property type="evidence" value="ECO:0007669"/>
    <property type="project" value="TreeGrafter"/>
</dbReference>
<accession>A0A8C6YC83</accession>